<name>A0ABS6BIV0_9SPHN</name>
<protein>
    <recommendedName>
        <fullName evidence="3">DUF3108 domain-containing protein</fullName>
    </recommendedName>
</protein>
<dbReference type="InterPro" id="IPR006311">
    <property type="entry name" value="TAT_signal"/>
</dbReference>
<evidence type="ECO:0000313" key="2">
    <source>
        <dbReference type="Proteomes" id="UP000776276"/>
    </source>
</evidence>
<comment type="caution">
    <text evidence="1">The sequence shown here is derived from an EMBL/GenBank/DDBJ whole genome shotgun (WGS) entry which is preliminary data.</text>
</comment>
<proteinExistence type="predicted"/>
<accession>A0ABS6BIV0</accession>
<dbReference type="RefSeq" id="WP_216321447.1">
    <property type="nucleotide sequence ID" value="NZ_JAHKRT010000002.1"/>
</dbReference>
<dbReference type="Proteomes" id="UP000776276">
    <property type="component" value="Unassembled WGS sequence"/>
</dbReference>
<reference evidence="1 2" key="1">
    <citation type="submission" date="2021-06" db="EMBL/GenBank/DDBJ databases">
        <title>Sphingomonas sp. XMGL2, whole genome shotgun sequencing project.</title>
        <authorList>
            <person name="Zhao G."/>
            <person name="Shen L."/>
        </authorList>
    </citation>
    <scope>NUCLEOTIDE SEQUENCE [LARGE SCALE GENOMIC DNA]</scope>
    <source>
        <strain evidence="1 2">XMGL2</strain>
    </source>
</reference>
<evidence type="ECO:0008006" key="3">
    <source>
        <dbReference type="Google" id="ProtNLM"/>
    </source>
</evidence>
<evidence type="ECO:0000313" key="1">
    <source>
        <dbReference type="EMBL" id="MBU3077361.1"/>
    </source>
</evidence>
<organism evidence="1 2">
    <name type="scientific">Sphingomonas quercus</name>
    <dbReference type="NCBI Taxonomy" id="2842451"/>
    <lineage>
        <taxon>Bacteria</taxon>
        <taxon>Pseudomonadati</taxon>
        <taxon>Pseudomonadota</taxon>
        <taxon>Alphaproteobacteria</taxon>
        <taxon>Sphingomonadales</taxon>
        <taxon>Sphingomonadaceae</taxon>
        <taxon>Sphingomonas</taxon>
    </lineage>
</organism>
<gene>
    <name evidence="1" type="ORF">KOF26_05720</name>
</gene>
<keyword evidence="2" id="KW-1185">Reference proteome</keyword>
<sequence length="352" mass="38703">MHEVEDRSGAIRELAGTRRGVLQAIGAGLALGAAPALAQPVPSPDRDAPDAPAVRISNGIASAVLLMPDAARGYYRATRFDWSGAIADLQVGGHSYFGRWFAKYDPRTHDAIMGPVQEYVTGQGFDAAAVGGPFVKIGVGVLRKPAEPIRGFPTLEIIDGGKWATRVRPNAIDFTHEVSDPVSGYGYRYSKTVALTPGKPQLTLTQRIEATGAHPIDTEMYDHNFFVLDGQPSGPDIEVRFPFTLEPFNVRGDAVAVTENRLNYLRPIDTPVRMQLKGFGPSASDYDIRVENRKTRAGVRVTADRPLSDLVFWTSPRTTCPEAYIHVHAERGRPMEWKIVYDFYELPARRQG</sequence>
<dbReference type="EMBL" id="JAHKRT010000002">
    <property type="protein sequence ID" value="MBU3077361.1"/>
    <property type="molecule type" value="Genomic_DNA"/>
</dbReference>
<dbReference type="PROSITE" id="PS51318">
    <property type="entry name" value="TAT"/>
    <property type="match status" value="1"/>
</dbReference>